<feature type="transmembrane region" description="Helical" evidence="1">
    <location>
        <begin position="66"/>
        <end position="87"/>
    </location>
</feature>
<evidence type="ECO:0000313" key="3">
    <source>
        <dbReference type="EMBL" id="KAF1688284.1"/>
    </source>
</evidence>
<organism evidence="3 4">
    <name type="scientific">Pseudoxanthomonas taiwanensis</name>
    <dbReference type="NCBI Taxonomy" id="176598"/>
    <lineage>
        <taxon>Bacteria</taxon>
        <taxon>Pseudomonadati</taxon>
        <taxon>Pseudomonadota</taxon>
        <taxon>Gammaproteobacteria</taxon>
        <taxon>Lysobacterales</taxon>
        <taxon>Lysobacteraceae</taxon>
        <taxon>Pseudoxanthomonas</taxon>
    </lineage>
</organism>
<dbReference type="InterPro" id="IPR000326">
    <property type="entry name" value="PAP2/HPO"/>
</dbReference>
<dbReference type="Pfam" id="PF01569">
    <property type="entry name" value="PAP2"/>
    <property type="match status" value="1"/>
</dbReference>
<feature type="domain" description="Phosphatidic acid phosphatase type 2/haloperoxidase" evidence="2">
    <location>
        <begin position="42"/>
        <end position="170"/>
    </location>
</feature>
<name>A0A921TEX6_9GAMM</name>
<evidence type="ECO:0000259" key="2">
    <source>
        <dbReference type="SMART" id="SM00014"/>
    </source>
</evidence>
<gene>
    <name evidence="3" type="ORF">CR938_10805</name>
</gene>
<keyword evidence="1" id="KW-0812">Transmembrane</keyword>
<dbReference type="InterPro" id="IPR036938">
    <property type="entry name" value="PAP2/HPO_sf"/>
</dbReference>
<dbReference type="SMART" id="SM00014">
    <property type="entry name" value="acidPPc"/>
    <property type="match status" value="1"/>
</dbReference>
<accession>A0A921TEX6</accession>
<proteinExistence type="predicted"/>
<comment type="caution">
    <text evidence="3">The sequence shown here is derived from an EMBL/GenBank/DDBJ whole genome shotgun (WGS) entry which is preliminary data.</text>
</comment>
<evidence type="ECO:0000313" key="4">
    <source>
        <dbReference type="Proteomes" id="UP000717981"/>
    </source>
</evidence>
<keyword evidence="1" id="KW-0472">Membrane</keyword>
<keyword evidence="1" id="KW-1133">Transmembrane helix</keyword>
<dbReference type="EMBL" id="PDWK01000056">
    <property type="protein sequence ID" value="KAF1688284.1"/>
    <property type="molecule type" value="Genomic_DNA"/>
</dbReference>
<feature type="transmembrane region" description="Helical" evidence="1">
    <location>
        <begin position="31"/>
        <end position="54"/>
    </location>
</feature>
<dbReference type="Gene3D" id="1.20.144.10">
    <property type="entry name" value="Phosphatidic acid phosphatase type 2/haloperoxidase"/>
    <property type="match status" value="1"/>
</dbReference>
<reference evidence="3" key="1">
    <citation type="submission" date="2017-10" db="EMBL/GenBank/DDBJ databases">
        <title>Whole genome sequencing of members of genus Pseudoxanthomonas.</title>
        <authorList>
            <person name="Kumar S."/>
            <person name="Bansal K."/>
            <person name="Kaur A."/>
            <person name="Patil P."/>
            <person name="Sharma S."/>
            <person name="Patil P.B."/>
        </authorList>
    </citation>
    <scope>NUCLEOTIDE SEQUENCE</scope>
    <source>
        <strain evidence="3">DSM 22914</strain>
    </source>
</reference>
<feature type="transmembrane region" description="Helical" evidence="1">
    <location>
        <begin position="99"/>
        <end position="118"/>
    </location>
</feature>
<feature type="transmembrane region" description="Helical" evidence="1">
    <location>
        <begin position="155"/>
        <end position="174"/>
    </location>
</feature>
<keyword evidence="4" id="KW-1185">Reference proteome</keyword>
<dbReference type="Proteomes" id="UP000717981">
    <property type="component" value="Unassembled WGS sequence"/>
</dbReference>
<protein>
    <recommendedName>
        <fullName evidence="2">Phosphatidic acid phosphatase type 2/haloperoxidase domain-containing protein</fullName>
    </recommendedName>
</protein>
<dbReference type="SUPFAM" id="SSF48317">
    <property type="entry name" value="Acid phosphatase/Vanadium-dependent haloperoxidase"/>
    <property type="match status" value="1"/>
</dbReference>
<evidence type="ECO:0000256" key="1">
    <source>
        <dbReference type="SAM" id="Phobius"/>
    </source>
</evidence>
<dbReference type="AlphaFoldDB" id="A0A921TEX6"/>
<feature type="transmembrane region" description="Helical" evidence="1">
    <location>
        <begin position="181"/>
        <end position="198"/>
    </location>
</feature>
<sequence length="243" mass="26010">MPRRACDAAGAHKQVASTGIPARRRRMKWQWLVAPGSAIYLVPLVLLAGAAVVLRDRSATRAVLRWWAAVAGVCLLVAASKIAFYGWGTGVRAWDLTCFSGHTALSLAVWPVVLMLLAPQDRPGWRATAALAGTAFAGLIGYSRIPLGAHPVSEVIAGLLLGGLGAALGLRAMWRRSLHGTFLPAVVFAIGVSVVLPPDRVVAFSSEKWFKKIGTAPAGTERPYSRKKWRLVTVTTTSRGLHM</sequence>